<feature type="compositionally biased region" description="Polar residues" evidence="1">
    <location>
        <begin position="662"/>
        <end position="672"/>
    </location>
</feature>
<feature type="region of interest" description="Disordered" evidence="1">
    <location>
        <begin position="471"/>
        <end position="557"/>
    </location>
</feature>
<proteinExistence type="predicted"/>
<evidence type="ECO:0000313" key="3">
    <source>
        <dbReference type="Proteomes" id="UP000325315"/>
    </source>
</evidence>
<sequence>MDIQDHGKNHPSGHESHGGVHLCHKCGWPFPNPHPSAKQRRSHKKICGTIEGYKLIDSRDIITHSTPSDEEPLSDESHKTPCAQVPKVISCSLEKNIGGIGAMSNKSEDEVFADAAMEFQDGGFGLGRLDSFDHPSKSDKDLTPVVSFKDCEDTCDVIPIKMEPLMDVLEESSKVGGGDKMAEYTVRQETNAEKIEKTLDGISDLGQLEEDFGDRLASKTSINENAEQESDGKGHLEINLERNLTDVVASNRVHACVTSEKTDDITLETRLVDRVVKVKENDDKLPLNTVINDLSAKDESAKDIDASTYNFQIPTDAAQDSTNVCDKTEKENVSVYALKHESFKDHNTVKLPQSRALASEEIIVDEEYEVKDLVSQEKCDTLSLKQLDKDNEADASCVHVAEDSYKLGGNKEELVEGKTDVIQLDKGSDTLGSFVDDDTSKNKKDLEVCYLEEKQPVLVSHTDVETRKLNNVCGSDDMDVPQSGRNGAHTTEDENTGGIDDENYVEKTLTSNVEKTLTSNESTNGSSLSQTNPSSNLLDVENSASESVSLHHDSPVAAKEDNDEYIRALPETEGPHLNRASNSLDDMKESEISRDIKLQGECLGKDLMTSAVNNIEGNEFEKTSQDQLKKDSIDSPSFAEPMGRFSGAVDDSHTGESGVDASGTSTLSSQGEADNGSIKPRLDAPVGDVSKSSSHNDSLDGQWGSVSVFSMQSDNPAAINTENFSPTGSHPLLEPGKANINKPSAVSGEKHFDKSDEFEPPSFMTLVEPGGSNQNAAAASEIQTAQNSQHAGWFPSITHAANESQGRKKEEIIAKVNNWNTMQHTPLKSLLGEAINETKPKSPNSTKAAPRDEKVTKDNGGMVTKVSSILGPESPETEPSNVEKWDSPARYQADIKREKRKMKGRPLWTQFVCCSSAN</sequence>
<keyword evidence="3" id="KW-1185">Reference proteome</keyword>
<comment type="caution">
    <text evidence="2">The sequence shown here is derived from an EMBL/GenBank/DDBJ whole genome shotgun (WGS) entry which is preliminary data.</text>
</comment>
<name>A0A5B6UCS6_9ROSI</name>
<dbReference type="PANTHER" id="PTHR35746:SF1">
    <property type="entry name" value="PENTATRICOPEPTIDE REPEAT (PPR) SUPERFAMILY PROTEIN"/>
    <property type="match status" value="1"/>
</dbReference>
<dbReference type="Proteomes" id="UP000325315">
    <property type="component" value="Unassembled WGS sequence"/>
</dbReference>
<feature type="region of interest" description="Disordered" evidence="1">
    <location>
        <begin position="60"/>
        <end position="79"/>
    </location>
</feature>
<organism evidence="2 3">
    <name type="scientific">Gossypium australe</name>
    <dbReference type="NCBI Taxonomy" id="47621"/>
    <lineage>
        <taxon>Eukaryota</taxon>
        <taxon>Viridiplantae</taxon>
        <taxon>Streptophyta</taxon>
        <taxon>Embryophyta</taxon>
        <taxon>Tracheophyta</taxon>
        <taxon>Spermatophyta</taxon>
        <taxon>Magnoliopsida</taxon>
        <taxon>eudicotyledons</taxon>
        <taxon>Gunneridae</taxon>
        <taxon>Pentapetalae</taxon>
        <taxon>rosids</taxon>
        <taxon>malvids</taxon>
        <taxon>Malvales</taxon>
        <taxon>Malvaceae</taxon>
        <taxon>Malvoideae</taxon>
        <taxon>Gossypium</taxon>
    </lineage>
</organism>
<dbReference type="AlphaFoldDB" id="A0A5B6UCS6"/>
<reference evidence="3" key="1">
    <citation type="journal article" date="2019" name="Plant Biotechnol. J.">
        <title>Genome sequencing of the Australian wild diploid species Gossypium australe highlights disease resistance and delayed gland morphogenesis.</title>
        <authorList>
            <person name="Cai Y."/>
            <person name="Cai X."/>
            <person name="Wang Q."/>
            <person name="Wang P."/>
            <person name="Zhang Y."/>
            <person name="Cai C."/>
            <person name="Xu Y."/>
            <person name="Wang K."/>
            <person name="Zhou Z."/>
            <person name="Wang C."/>
            <person name="Geng S."/>
            <person name="Li B."/>
            <person name="Dong Q."/>
            <person name="Hou Y."/>
            <person name="Wang H."/>
            <person name="Ai P."/>
            <person name="Liu Z."/>
            <person name="Yi F."/>
            <person name="Sun M."/>
            <person name="An G."/>
            <person name="Cheng J."/>
            <person name="Zhang Y."/>
            <person name="Shi Q."/>
            <person name="Xie Y."/>
            <person name="Shi X."/>
            <person name="Chang Y."/>
            <person name="Huang F."/>
            <person name="Chen Y."/>
            <person name="Hong S."/>
            <person name="Mi L."/>
            <person name="Sun Q."/>
            <person name="Zhang L."/>
            <person name="Zhou B."/>
            <person name="Peng R."/>
            <person name="Zhang X."/>
            <person name="Liu F."/>
        </authorList>
    </citation>
    <scope>NUCLEOTIDE SEQUENCE [LARGE SCALE GENOMIC DNA]</scope>
    <source>
        <strain evidence="3">cv. PA1801</strain>
    </source>
</reference>
<dbReference type="PANTHER" id="PTHR35746">
    <property type="entry name" value="PENTATRICOPEPTIDE REPEAT (PPR) SUPERFAMILY PROTEIN"/>
    <property type="match status" value="1"/>
</dbReference>
<gene>
    <name evidence="2" type="ORF">EPI10_017794</name>
</gene>
<feature type="compositionally biased region" description="Acidic residues" evidence="1">
    <location>
        <begin position="493"/>
        <end position="503"/>
    </location>
</feature>
<dbReference type="OrthoDB" id="1939753at2759"/>
<evidence type="ECO:0000256" key="1">
    <source>
        <dbReference type="SAM" id="MobiDB-lite"/>
    </source>
</evidence>
<evidence type="ECO:0000313" key="2">
    <source>
        <dbReference type="EMBL" id="KAA3454697.1"/>
    </source>
</evidence>
<feature type="compositionally biased region" description="Basic and acidic residues" evidence="1">
    <location>
        <begin position="619"/>
        <end position="633"/>
    </location>
</feature>
<feature type="compositionally biased region" description="Polar residues" evidence="1">
    <location>
        <begin position="508"/>
        <end position="548"/>
    </location>
</feature>
<accession>A0A5B6UCS6</accession>
<dbReference type="EMBL" id="SMMG02000012">
    <property type="protein sequence ID" value="KAA3454697.1"/>
    <property type="molecule type" value="Genomic_DNA"/>
</dbReference>
<feature type="region of interest" description="Disordered" evidence="1">
    <location>
        <begin position="837"/>
        <end position="889"/>
    </location>
</feature>
<protein>
    <submittedName>
        <fullName evidence="2">Putative salt-inducible protein</fullName>
    </submittedName>
</protein>
<feature type="region of interest" description="Disordered" evidence="1">
    <location>
        <begin position="618"/>
        <end position="699"/>
    </location>
</feature>